<keyword evidence="2" id="KW-1185">Reference proteome</keyword>
<protein>
    <submittedName>
        <fullName evidence="1">Uncharacterized protein</fullName>
    </submittedName>
</protein>
<organism evidence="1 2">
    <name type="scientific">Adonisia turfae CCMR0081</name>
    <dbReference type="NCBI Taxonomy" id="2292702"/>
    <lineage>
        <taxon>Bacteria</taxon>
        <taxon>Bacillati</taxon>
        <taxon>Cyanobacteriota</taxon>
        <taxon>Adonisia</taxon>
        <taxon>Adonisia turfae</taxon>
    </lineage>
</organism>
<dbReference type="Proteomes" id="UP000481033">
    <property type="component" value="Unassembled WGS sequence"/>
</dbReference>
<dbReference type="AlphaFoldDB" id="A0A6M0RSI3"/>
<name>A0A6M0RSI3_9CYAN</name>
<dbReference type="RefSeq" id="WP_163701423.1">
    <property type="nucleotide sequence ID" value="NZ_QXHD01000004.1"/>
</dbReference>
<evidence type="ECO:0000313" key="1">
    <source>
        <dbReference type="EMBL" id="NEZ58681.1"/>
    </source>
</evidence>
<accession>A0A6M0RSI3</accession>
<comment type="caution">
    <text evidence="1">The sequence shown here is derived from an EMBL/GenBank/DDBJ whole genome shotgun (WGS) entry which is preliminary data.</text>
</comment>
<proteinExistence type="predicted"/>
<sequence>MIDGANTMNLCGVAGMRMNLLTTIAAWTRIRKEVHNTIDLDRLVLTNYRLSNLQYDFMSFHLTESVPDCYIRLNTREEIMPLLIYRMKRSVDLIHCLIVTDKIIPKISNAFFPEPLTVIHQVFGEDIAERVLEALAKI</sequence>
<reference evidence="1 2" key="1">
    <citation type="journal article" date="2020" name="Microb. Ecol.">
        <title>Ecogenomics of the Marine Benthic Filamentous Cyanobacterium Adonisia.</title>
        <authorList>
            <person name="Walter J.M."/>
            <person name="Coutinho F.H."/>
            <person name="Leomil L."/>
            <person name="Hargreaves P.I."/>
            <person name="Campeao M.E."/>
            <person name="Vieira V.V."/>
            <person name="Silva B.S."/>
            <person name="Fistarol G.O."/>
            <person name="Salomon P.S."/>
            <person name="Sawabe T."/>
            <person name="Mino S."/>
            <person name="Hosokawa M."/>
            <person name="Miyashita H."/>
            <person name="Maruyama F."/>
            <person name="van Verk M.C."/>
            <person name="Dutilh B.E."/>
            <person name="Thompson C.C."/>
            <person name="Thompson F.L."/>
        </authorList>
    </citation>
    <scope>NUCLEOTIDE SEQUENCE [LARGE SCALE GENOMIC DNA]</scope>
    <source>
        <strain evidence="1 2">CCMR0081</strain>
    </source>
</reference>
<dbReference type="EMBL" id="QXHD01000004">
    <property type="protein sequence ID" value="NEZ58681.1"/>
    <property type="molecule type" value="Genomic_DNA"/>
</dbReference>
<gene>
    <name evidence="1" type="ORF">DXZ20_24180</name>
</gene>
<evidence type="ECO:0000313" key="2">
    <source>
        <dbReference type="Proteomes" id="UP000481033"/>
    </source>
</evidence>